<reference evidence="1 2" key="1">
    <citation type="submission" date="2014-03" db="EMBL/GenBank/DDBJ databases">
        <title>Draft Genome of Photorhabdus luminescens BA1, an Egyptian Isolate.</title>
        <authorList>
            <person name="Ghazal S."/>
            <person name="Hurst S.G.IV."/>
            <person name="Morris K."/>
            <person name="Thomas K."/>
            <person name="Tisa L.S."/>
        </authorList>
    </citation>
    <scope>NUCLEOTIDE SEQUENCE [LARGE SCALE GENOMIC DNA]</scope>
    <source>
        <strain evidence="1 2">BA1</strain>
    </source>
</reference>
<dbReference type="EMBL" id="JFGV01000004">
    <property type="protein sequence ID" value="EYU16984.1"/>
    <property type="molecule type" value="Genomic_DNA"/>
</dbReference>
<accession>A0A022PNJ0</accession>
<keyword evidence="2" id="KW-1185">Reference proteome</keyword>
<organism evidence="1 2">
    <name type="scientific">Photorhabdus aegyptia</name>
    <dbReference type="NCBI Taxonomy" id="2805098"/>
    <lineage>
        <taxon>Bacteria</taxon>
        <taxon>Pseudomonadati</taxon>
        <taxon>Pseudomonadota</taxon>
        <taxon>Gammaproteobacteria</taxon>
        <taxon>Enterobacterales</taxon>
        <taxon>Morganellaceae</taxon>
        <taxon>Photorhabdus</taxon>
    </lineage>
</organism>
<gene>
    <name evidence="1" type="ORF">BA1DRAFT_00504</name>
</gene>
<name>A0A022PNJ0_9GAMM</name>
<protein>
    <submittedName>
        <fullName evidence="1">Uncharacterized protein</fullName>
    </submittedName>
</protein>
<evidence type="ECO:0000313" key="1">
    <source>
        <dbReference type="EMBL" id="EYU16984.1"/>
    </source>
</evidence>
<dbReference type="Proteomes" id="UP000023464">
    <property type="component" value="Unassembled WGS sequence"/>
</dbReference>
<sequence length="46" mass="5307">MLSLHTPIVAYSLSKKRAALFDQSFSLIDNYLANLIIHVYEVNKRL</sequence>
<dbReference type="PATRIC" id="fig|1393736.3.peg.506"/>
<dbReference type="AlphaFoldDB" id="A0A022PNJ0"/>
<evidence type="ECO:0000313" key="2">
    <source>
        <dbReference type="Proteomes" id="UP000023464"/>
    </source>
</evidence>
<proteinExistence type="predicted"/>
<comment type="caution">
    <text evidence="1">The sequence shown here is derived from an EMBL/GenBank/DDBJ whole genome shotgun (WGS) entry which is preliminary data.</text>
</comment>